<dbReference type="SUPFAM" id="SSF46785">
    <property type="entry name" value="Winged helix' DNA-binding domain"/>
    <property type="match status" value="1"/>
</dbReference>
<feature type="compositionally biased region" description="Polar residues" evidence="7">
    <location>
        <begin position="536"/>
        <end position="546"/>
    </location>
</feature>
<dbReference type="Gene3D" id="1.10.10.10">
    <property type="entry name" value="Winged helix-like DNA-binding domain superfamily/Winged helix DNA-binding domain"/>
    <property type="match status" value="1"/>
</dbReference>
<feature type="domain" description="H15" evidence="8">
    <location>
        <begin position="39"/>
        <end position="113"/>
    </location>
</feature>
<evidence type="ECO:0000256" key="7">
    <source>
        <dbReference type="SAM" id="MobiDB-lite"/>
    </source>
</evidence>
<name>A0AAV1K376_9NEOP</name>
<feature type="compositionally biased region" description="Basic residues" evidence="7">
    <location>
        <begin position="547"/>
        <end position="568"/>
    </location>
</feature>
<keyword evidence="5" id="KW-0238">DNA-binding</keyword>
<feature type="compositionally biased region" description="Polar residues" evidence="7">
    <location>
        <begin position="346"/>
        <end position="357"/>
    </location>
</feature>
<feature type="region of interest" description="Disordered" evidence="7">
    <location>
        <begin position="510"/>
        <end position="568"/>
    </location>
</feature>
<sequence length="568" mass="58924">MADTAVASEAPAPATPAKKTPKAAAAAAAAAKKPKSKPTHPKTSDMVNTAIRELKERSGSSLQAIKKYVATNYSVDAERLAPLIRKYLKRAVAAGTLIQTKGKGASGSFKIDSKSSGGGGGGAAKKPAASAASGKGAAASKTSKKSAGGAPARKTAANAGARTKKAAAAAAAAASAAESSSPSKSGRGAANTADCPRPKAEPATCANCRGPHPANHSTCPVRKTEALNKRAGTAARTGQSRLTTRAATTTQTAPRRVLRRAPRLLSPPRPLPSQQHPAVSAEEEEARVATRKCLLRPRAAGAPPLLLAPLPPPPLQLPPLPQARPPAPLSGAPLRAPSRALPSQLRLPTSTEPSPRSCTFCRPAVTPRRSSSVLRGISATAAPQPETRADNGEPPAPILERARSQGQDRIPATAFIVAGHRHRAAQRNVAPAGTAVYRPRLLHIPPGPCVAGWRGLSWPGGPCPPPPPASPLACVEVEFAGRPTGVFAVYAPPQNPLRTADVRRSLSRAVEGGAGHNNTEAAHRIPPPTRRASPRWNAQSPNTSPHPSRRRRAQSISRRRWCARRRQD</sequence>
<feature type="region of interest" description="Disordered" evidence="7">
    <location>
        <begin position="1"/>
        <end position="45"/>
    </location>
</feature>
<feature type="compositionally biased region" description="Pro residues" evidence="7">
    <location>
        <begin position="309"/>
        <end position="328"/>
    </location>
</feature>
<evidence type="ECO:0000256" key="3">
    <source>
        <dbReference type="ARBA" id="ARBA00004286"/>
    </source>
</evidence>
<dbReference type="AlphaFoldDB" id="A0AAV1K376"/>
<dbReference type="GO" id="GO:0006334">
    <property type="term" value="P:nucleosome assembly"/>
    <property type="evidence" value="ECO:0007669"/>
    <property type="project" value="InterPro"/>
</dbReference>
<evidence type="ECO:0000256" key="5">
    <source>
        <dbReference type="ARBA" id="ARBA00023125"/>
    </source>
</evidence>
<dbReference type="PROSITE" id="PS51504">
    <property type="entry name" value="H15"/>
    <property type="match status" value="1"/>
</dbReference>
<dbReference type="GO" id="GO:0000786">
    <property type="term" value="C:nucleosome"/>
    <property type="evidence" value="ECO:0007669"/>
    <property type="project" value="InterPro"/>
</dbReference>
<comment type="caution">
    <text evidence="9">The sequence shown here is derived from an EMBL/GenBank/DDBJ whole genome shotgun (WGS) entry which is preliminary data.</text>
</comment>
<feature type="region of interest" description="Disordered" evidence="7">
    <location>
        <begin position="302"/>
        <end position="397"/>
    </location>
</feature>
<keyword evidence="4" id="KW-0158">Chromosome</keyword>
<dbReference type="InterPro" id="IPR036388">
    <property type="entry name" value="WH-like_DNA-bd_sf"/>
</dbReference>
<evidence type="ECO:0000256" key="6">
    <source>
        <dbReference type="ARBA" id="ARBA00023242"/>
    </source>
</evidence>
<dbReference type="InterPro" id="IPR005818">
    <property type="entry name" value="Histone_H1/H5_H15"/>
</dbReference>
<evidence type="ECO:0000256" key="2">
    <source>
        <dbReference type="ARBA" id="ARBA00004123"/>
    </source>
</evidence>
<keyword evidence="6" id="KW-0539">Nucleus</keyword>
<reference evidence="9 10" key="1">
    <citation type="submission" date="2023-11" db="EMBL/GenBank/DDBJ databases">
        <authorList>
            <person name="Okamura Y."/>
        </authorList>
    </citation>
    <scope>NUCLEOTIDE SEQUENCE [LARGE SCALE GENOMIC DNA]</scope>
</reference>
<evidence type="ECO:0000256" key="4">
    <source>
        <dbReference type="ARBA" id="ARBA00022454"/>
    </source>
</evidence>
<feature type="compositionally biased region" description="Low complexity" evidence="7">
    <location>
        <begin position="1"/>
        <end position="31"/>
    </location>
</feature>
<feature type="region of interest" description="Disordered" evidence="7">
    <location>
        <begin position="114"/>
        <end position="284"/>
    </location>
</feature>
<comment type="subcellular location">
    <subcellularLocation>
        <location evidence="3">Chromosome</location>
    </subcellularLocation>
    <subcellularLocation>
        <location evidence="2">Nucleus</location>
    </subcellularLocation>
</comment>
<dbReference type="InterPro" id="IPR005819">
    <property type="entry name" value="H1/H5"/>
</dbReference>
<dbReference type="EMBL" id="CAVLEF010000281">
    <property type="protein sequence ID" value="CAK1556062.1"/>
    <property type="molecule type" value="Genomic_DNA"/>
</dbReference>
<proteinExistence type="predicted"/>
<dbReference type="InterPro" id="IPR036390">
    <property type="entry name" value="WH_DNA-bd_sf"/>
</dbReference>
<evidence type="ECO:0000259" key="8">
    <source>
        <dbReference type="PROSITE" id="PS51504"/>
    </source>
</evidence>
<dbReference type="FunFam" id="1.10.10.10:FF:000140">
    <property type="entry name" value="Histone H1.0"/>
    <property type="match status" value="1"/>
</dbReference>
<dbReference type="GO" id="GO:0003677">
    <property type="term" value="F:DNA binding"/>
    <property type="evidence" value="ECO:0007669"/>
    <property type="project" value="UniProtKB-KW"/>
</dbReference>
<gene>
    <name evidence="9" type="ORF">LNINA_LOCUS14835</name>
</gene>
<feature type="compositionally biased region" description="Low complexity" evidence="7">
    <location>
        <begin position="243"/>
        <end position="255"/>
    </location>
</feature>
<protein>
    <recommendedName>
        <fullName evidence="8">H15 domain-containing protein</fullName>
    </recommendedName>
</protein>
<feature type="compositionally biased region" description="Low complexity" evidence="7">
    <location>
        <begin position="124"/>
        <end position="190"/>
    </location>
</feature>
<dbReference type="CDD" id="cd00073">
    <property type="entry name" value="H15"/>
    <property type="match status" value="1"/>
</dbReference>
<dbReference type="GO" id="GO:0005634">
    <property type="term" value="C:nucleus"/>
    <property type="evidence" value="ECO:0007669"/>
    <property type="project" value="UniProtKB-SubCell"/>
</dbReference>
<dbReference type="Proteomes" id="UP001497472">
    <property type="component" value="Unassembled WGS sequence"/>
</dbReference>
<evidence type="ECO:0000313" key="9">
    <source>
        <dbReference type="EMBL" id="CAK1556062.1"/>
    </source>
</evidence>
<organism evidence="9 10">
    <name type="scientific">Leptosia nina</name>
    <dbReference type="NCBI Taxonomy" id="320188"/>
    <lineage>
        <taxon>Eukaryota</taxon>
        <taxon>Metazoa</taxon>
        <taxon>Ecdysozoa</taxon>
        <taxon>Arthropoda</taxon>
        <taxon>Hexapoda</taxon>
        <taxon>Insecta</taxon>
        <taxon>Pterygota</taxon>
        <taxon>Neoptera</taxon>
        <taxon>Endopterygota</taxon>
        <taxon>Lepidoptera</taxon>
        <taxon>Glossata</taxon>
        <taxon>Ditrysia</taxon>
        <taxon>Papilionoidea</taxon>
        <taxon>Pieridae</taxon>
        <taxon>Pierinae</taxon>
        <taxon>Leptosia</taxon>
    </lineage>
</organism>
<comment type="function">
    <text evidence="1">Histones H1 are necessary for the condensation of nucleosome chains into higher-order structures.</text>
</comment>
<accession>A0AAV1K376</accession>
<evidence type="ECO:0000256" key="1">
    <source>
        <dbReference type="ARBA" id="ARBA00002809"/>
    </source>
</evidence>
<keyword evidence="10" id="KW-1185">Reference proteome</keyword>
<evidence type="ECO:0000313" key="10">
    <source>
        <dbReference type="Proteomes" id="UP001497472"/>
    </source>
</evidence>
<dbReference type="SMART" id="SM00526">
    <property type="entry name" value="H15"/>
    <property type="match status" value="1"/>
</dbReference>
<dbReference type="Pfam" id="PF00538">
    <property type="entry name" value="Linker_histone"/>
    <property type="match status" value="1"/>
</dbReference>
<dbReference type="PRINTS" id="PR00624">
    <property type="entry name" value="HISTONEH5"/>
</dbReference>
<dbReference type="GO" id="GO:0030527">
    <property type="term" value="F:structural constituent of chromatin"/>
    <property type="evidence" value="ECO:0007669"/>
    <property type="project" value="InterPro"/>
</dbReference>